<gene>
    <name evidence="1" type="ORF">JOB18_034200</name>
</gene>
<dbReference type="AlphaFoldDB" id="A0AAV6T0M2"/>
<organism evidence="1 2">
    <name type="scientific">Solea senegalensis</name>
    <name type="common">Senegalese sole</name>
    <dbReference type="NCBI Taxonomy" id="28829"/>
    <lineage>
        <taxon>Eukaryota</taxon>
        <taxon>Metazoa</taxon>
        <taxon>Chordata</taxon>
        <taxon>Craniata</taxon>
        <taxon>Vertebrata</taxon>
        <taxon>Euteleostomi</taxon>
        <taxon>Actinopterygii</taxon>
        <taxon>Neopterygii</taxon>
        <taxon>Teleostei</taxon>
        <taxon>Neoteleostei</taxon>
        <taxon>Acanthomorphata</taxon>
        <taxon>Carangaria</taxon>
        <taxon>Pleuronectiformes</taxon>
        <taxon>Pleuronectoidei</taxon>
        <taxon>Soleidae</taxon>
        <taxon>Solea</taxon>
    </lineage>
</organism>
<dbReference type="EMBL" id="JAGKHQ010000002">
    <property type="protein sequence ID" value="KAG7522918.1"/>
    <property type="molecule type" value="Genomic_DNA"/>
</dbReference>
<comment type="caution">
    <text evidence="1">The sequence shown here is derived from an EMBL/GenBank/DDBJ whole genome shotgun (WGS) entry which is preliminary data.</text>
</comment>
<accession>A0AAV6T0M2</accession>
<dbReference type="Proteomes" id="UP000693946">
    <property type="component" value="Linkage Group LG10"/>
</dbReference>
<evidence type="ECO:0000313" key="2">
    <source>
        <dbReference type="Proteomes" id="UP000693946"/>
    </source>
</evidence>
<proteinExistence type="predicted"/>
<name>A0AAV6T0M2_SOLSE</name>
<evidence type="ECO:0000313" key="1">
    <source>
        <dbReference type="EMBL" id="KAG7522918.1"/>
    </source>
</evidence>
<protein>
    <submittedName>
        <fullName evidence="1">Uncharacterized protein</fullName>
    </submittedName>
</protein>
<reference evidence="1 2" key="1">
    <citation type="journal article" date="2021" name="Sci. Rep.">
        <title>Chromosome anchoring in Senegalese sole (Solea senegalensis) reveals sex-associated markers and genome rearrangements in flatfish.</title>
        <authorList>
            <person name="Guerrero-Cozar I."/>
            <person name="Gomez-Garrido J."/>
            <person name="Berbel C."/>
            <person name="Martinez-Blanch J.F."/>
            <person name="Alioto T."/>
            <person name="Claros M.G."/>
            <person name="Gagnaire P.A."/>
            <person name="Manchado M."/>
        </authorList>
    </citation>
    <scope>NUCLEOTIDE SEQUENCE [LARGE SCALE GENOMIC DNA]</scope>
    <source>
        <strain evidence="1">Sse05_10M</strain>
    </source>
</reference>
<sequence>METVPWGGGAYSLHFNYLFPPFNAPPAAAAAASQGQRSRRMKTADIPVAPRVNDYVEKQRALSIVSCSASRSVRDTGHFESSAQKVGL</sequence>
<keyword evidence="2" id="KW-1185">Reference proteome</keyword>